<name>A0A081PKM4_9SPHI</name>
<keyword evidence="3" id="KW-1185">Reference proteome</keyword>
<evidence type="ECO:0000313" key="2">
    <source>
        <dbReference type="EMBL" id="KEQ31247.1"/>
    </source>
</evidence>
<protein>
    <submittedName>
        <fullName evidence="2">Uncharacterized protein</fullName>
    </submittedName>
</protein>
<evidence type="ECO:0000313" key="3">
    <source>
        <dbReference type="Proteomes" id="UP000028007"/>
    </source>
</evidence>
<sequence>MGKKEKEFEAKMKAILLEKQLIIKNINSQLERYRKLEAEEEQLEDDEFERTGIFSIELDFEINITERDMMIDLIKRSEGINFTPDKQMEN</sequence>
<dbReference type="Proteomes" id="UP000028007">
    <property type="component" value="Unassembled WGS sequence"/>
</dbReference>
<evidence type="ECO:0000256" key="1">
    <source>
        <dbReference type="SAM" id="Coils"/>
    </source>
</evidence>
<gene>
    <name evidence="2" type="ORF">N180_03090</name>
</gene>
<organism evidence="2 3">
    <name type="scientific">Pedobacter antarcticus 4BY</name>
    <dbReference type="NCBI Taxonomy" id="1358423"/>
    <lineage>
        <taxon>Bacteria</taxon>
        <taxon>Pseudomonadati</taxon>
        <taxon>Bacteroidota</taxon>
        <taxon>Sphingobacteriia</taxon>
        <taxon>Sphingobacteriales</taxon>
        <taxon>Sphingobacteriaceae</taxon>
        <taxon>Pedobacter</taxon>
    </lineage>
</organism>
<feature type="coiled-coil region" evidence="1">
    <location>
        <begin position="19"/>
        <end position="46"/>
    </location>
</feature>
<dbReference type="RefSeq" id="WP_037438325.1">
    <property type="nucleotide sequence ID" value="NZ_JNFF01000019.1"/>
</dbReference>
<proteinExistence type="predicted"/>
<dbReference type="EMBL" id="JNFF01000019">
    <property type="protein sequence ID" value="KEQ31247.1"/>
    <property type="molecule type" value="Genomic_DNA"/>
</dbReference>
<comment type="caution">
    <text evidence="2">The sequence shown here is derived from an EMBL/GenBank/DDBJ whole genome shotgun (WGS) entry which is preliminary data.</text>
</comment>
<dbReference type="AlphaFoldDB" id="A0A081PKM4"/>
<reference evidence="2 3" key="1">
    <citation type="journal article" date="1992" name="Int. J. Syst. Bacteriol.">
        <title>Sphingobacterium antarcticus sp. nov. a Psychrotrophic Bacterium from the Soils of Schirmacher Oasis, Antarctica.</title>
        <authorList>
            <person name="Shivaji S."/>
            <person name="Ray M.K."/>
            <person name="Rao N.S."/>
            <person name="Saiserr L."/>
            <person name="Jagannadham M.V."/>
            <person name="Kumar G.S."/>
            <person name="Reddy G."/>
            <person name="Bhargava P.M."/>
        </authorList>
    </citation>
    <scope>NUCLEOTIDE SEQUENCE [LARGE SCALE GENOMIC DNA]</scope>
    <source>
        <strain evidence="2 3">4BY</strain>
    </source>
</reference>
<keyword evidence="1" id="KW-0175">Coiled coil</keyword>
<accession>A0A081PKM4</accession>